<keyword evidence="3 5" id="KW-0378">Hydrolase</keyword>
<proteinExistence type="inferred from homology"/>
<evidence type="ECO:0000259" key="4">
    <source>
        <dbReference type="SMART" id="SM01217"/>
    </source>
</evidence>
<dbReference type="FunFam" id="2.60.40.10:FF:000495">
    <property type="entry name" value="Periplasmic beta-glucosidase"/>
    <property type="match status" value="1"/>
</dbReference>
<reference evidence="5 6" key="1">
    <citation type="submission" date="2013-12" db="EMBL/GenBank/DDBJ databases">
        <authorList>
            <consortium name="DOE Joint Genome Institute"/>
            <person name="Eisen J."/>
            <person name="Huntemann M."/>
            <person name="Han J."/>
            <person name="Chen A."/>
            <person name="Kyrpides N."/>
            <person name="Mavromatis K."/>
            <person name="Markowitz V."/>
            <person name="Palaniappan K."/>
            <person name="Ivanova N."/>
            <person name="Schaumberg A."/>
            <person name="Pati A."/>
            <person name="Liolios K."/>
            <person name="Nordberg H.P."/>
            <person name="Cantor M.N."/>
            <person name="Hua S.X."/>
            <person name="Woyke T."/>
        </authorList>
    </citation>
    <scope>NUCLEOTIDE SEQUENCE [LARGE SCALE GENOMIC DNA]</scope>
    <source>
        <strain evidence="6">DSM 19437</strain>
    </source>
</reference>
<evidence type="ECO:0000313" key="5">
    <source>
        <dbReference type="EMBL" id="AHF14920.1"/>
    </source>
</evidence>
<dbReference type="Proteomes" id="UP000003586">
    <property type="component" value="Chromosome"/>
</dbReference>
<gene>
    <name evidence="5" type="ORF">NIASO_06590</name>
</gene>
<dbReference type="PRINTS" id="PR00133">
    <property type="entry name" value="GLHYDRLASE3"/>
</dbReference>
<accession>W0EVS9</accession>
<evidence type="ECO:0000256" key="1">
    <source>
        <dbReference type="ARBA" id="ARBA00005336"/>
    </source>
</evidence>
<dbReference type="InterPro" id="IPR013783">
    <property type="entry name" value="Ig-like_fold"/>
</dbReference>
<dbReference type="GO" id="GO:0031222">
    <property type="term" value="P:arabinan catabolic process"/>
    <property type="evidence" value="ECO:0007669"/>
    <property type="project" value="TreeGrafter"/>
</dbReference>
<dbReference type="GO" id="GO:0009044">
    <property type="term" value="F:xylan 1,4-beta-xylosidase activity"/>
    <property type="evidence" value="ECO:0007669"/>
    <property type="project" value="InterPro"/>
</dbReference>
<dbReference type="InterPro" id="IPR026891">
    <property type="entry name" value="Fn3-like"/>
</dbReference>
<organism evidence="5 6">
    <name type="scientific">Niabella soli DSM 19437</name>
    <dbReference type="NCBI Taxonomy" id="929713"/>
    <lineage>
        <taxon>Bacteria</taxon>
        <taxon>Pseudomonadati</taxon>
        <taxon>Bacteroidota</taxon>
        <taxon>Chitinophagia</taxon>
        <taxon>Chitinophagales</taxon>
        <taxon>Chitinophagaceae</taxon>
        <taxon>Niabella</taxon>
    </lineage>
</organism>
<dbReference type="Gene3D" id="2.60.40.10">
    <property type="entry name" value="Immunoglobulins"/>
    <property type="match status" value="1"/>
</dbReference>
<dbReference type="AlphaFoldDB" id="W0EVS9"/>
<dbReference type="Gene3D" id="3.20.20.300">
    <property type="entry name" value="Glycoside hydrolase, family 3, N-terminal domain"/>
    <property type="match status" value="1"/>
</dbReference>
<dbReference type="PANTHER" id="PTHR42721:SF3">
    <property type="entry name" value="BETA-D-XYLOSIDASE 5-RELATED"/>
    <property type="match status" value="1"/>
</dbReference>
<keyword evidence="2" id="KW-0732">Signal</keyword>
<dbReference type="GO" id="GO:0008422">
    <property type="term" value="F:beta-glucosidase activity"/>
    <property type="evidence" value="ECO:0007669"/>
    <property type="project" value="UniProtKB-ARBA"/>
</dbReference>
<dbReference type="Pfam" id="PF00933">
    <property type="entry name" value="Glyco_hydro_3"/>
    <property type="match status" value="1"/>
</dbReference>
<dbReference type="Pfam" id="PF14310">
    <property type="entry name" value="Fn3-like"/>
    <property type="match status" value="1"/>
</dbReference>
<dbReference type="Gene3D" id="3.40.50.1700">
    <property type="entry name" value="Glycoside hydrolase family 3 C-terminal domain"/>
    <property type="match status" value="1"/>
</dbReference>
<dbReference type="PANTHER" id="PTHR42721">
    <property type="entry name" value="SUGAR HYDROLASE-RELATED"/>
    <property type="match status" value="1"/>
</dbReference>
<comment type="similarity">
    <text evidence="1">Belongs to the glycosyl hydrolase 3 family.</text>
</comment>
<evidence type="ECO:0000256" key="2">
    <source>
        <dbReference type="ARBA" id="ARBA00022729"/>
    </source>
</evidence>
<dbReference type="eggNOG" id="COG1472">
    <property type="taxonomic scope" value="Bacteria"/>
</dbReference>
<keyword evidence="6" id="KW-1185">Reference proteome</keyword>
<dbReference type="InterPro" id="IPR036881">
    <property type="entry name" value="Glyco_hydro_3_C_sf"/>
</dbReference>
<dbReference type="HOGENOM" id="CLU_004542_5_1_10"/>
<dbReference type="InterPro" id="IPR001764">
    <property type="entry name" value="Glyco_hydro_3_N"/>
</dbReference>
<dbReference type="SMART" id="SM01217">
    <property type="entry name" value="Fn3_like"/>
    <property type="match status" value="1"/>
</dbReference>
<sequence length="799" mass="88246">MKYLLASFTALLTVCSAQGQKTIYHQGWIDLNKNGKKDVYEDPVAPVANRVKDLLSQMTVEEKTCQTATLYGFGRVLKDELPTPGWKQEIWKDGIANIDEELNGLARNKKAQTKYSYPFSNHAEAINKIQKWFIEETRLGIPVDFTNEGIHGLNQDHATAFPAPIGIGSTWNKELVHQMGQIIGREAKALGYTNVYAPILDVARDQRWGRVVETYGEDPFLVAGLGTALAGGIQENGVASTLKHFAVYSVPKGGRDGNARTDPHVAPREMQQLFLYPFRKVIQNVHPLGVMSSYNDWDGMPVTASNYFLTQLLRQQFGFDGYVVSDSRAVEFVYEKHHVAKDYKEAVKMVMEAGLNVRTEFNAPSNFILPLRQLIKEGGLSMETLNQRVGEVLSVKFRLGLFDAPYVKDPKAADKIVATEASEAVALQMNRESLVLLKNDKNILPLSLGQYRNILVTGPLADEKEHAISRYGPSNKKVISVLEGIRHFAAKKATINYIKGCEAADATWPESEIIDTPPTPQEIAEMNKAVEAAKQNDIIIAVMGENDKQVGESLSRTGLNLPGRQLRLLEELKKTGKPMVLILINGQPLTINWENRYLDAILETWFPGPAGGTAVAEAIFGAYNPGGKLTTTFPKTTGQIEMNFPFKPASHAGQPGDGPNGYGKTAVVGPLYPFGYGLSYTTFEYANLKVDPEKARTQADISVAVDVKNTGKVKGDEVVQLYVKQLVSSVTTYESILRGFERVSLSPGETKTVHFKLTPDDLSILDKNMNFVVEPGAFDIMVGSSSVDIRLKKQIILEQ</sequence>
<feature type="domain" description="Fibronectin type III-like" evidence="4">
    <location>
        <begin position="717"/>
        <end position="786"/>
    </location>
</feature>
<dbReference type="OrthoDB" id="721009at2"/>
<dbReference type="SUPFAM" id="SSF52279">
    <property type="entry name" value="Beta-D-glucan exohydrolase, C-terminal domain"/>
    <property type="match status" value="1"/>
</dbReference>
<dbReference type="STRING" id="929713.NIASO_06590"/>
<dbReference type="KEGG" id="nso:NIASO_06590"/>
<dbReference type="InterPro" id="IPR036962">
    <property type="entry name" value="Glyco_hydro_3_N_sf"/>
</dbReference>
<dbReference type="GO" id="GO:0046556">
    <property type="term" value="F:alpha-L-arabinofuranosidase activity"/>
    <property type="evidence" value="ECO:0007669"/>
    <property type="project" value="TreeGrafter"/>
</dbReference>
<evidence type="ECO:0000256" key="3">
    <source>
        <dbReference type="ARBA" id="ARBA00022801"/>
    </source>
</evidence>
<dbReference type="EMBL" id="CP007035">
    <property type="protein sequence ID" value="AHF14920.1"/>
    <property type="molecule type" value="Genomic_DNA"/>
</dbReference>
<dbReference type="Pfam" id="PF01915">
    <property type="entry name" value="Glyco_hydro_3_C"/>
    <property type="match status" value="1"/>
</dbReference>
<dbReference type="InterPro" id="IPR002772">
    <property type="entry name" value="Glyco_hydro_3_C"/>
</dbReference>
<evidence type="ECO:0000313" key="6">
    <source>
        <dbReference type="Proteomes" id="UP000003586"/>
    </source>
</evidence>
<dbReference type="InterPro" id="IPR044993">
    <property type="entry name" value="BXL"/>
</dbReference>
<name>W0EVS9_9BACT</name>
<dbReference type="GO" id="GO:0045493">
    <property type="term" value="P:xylan catabolic process"/>
    <property type="evidence" value="ECO:0007669"/>
    <property type="project" value="InterPro"/>
</dbReference>
<dbReference type="RefSeq" id="WP_008585188.1">
    <property type="nucleotide sequence ID" value="NZ_CP007035.1"/>
</dbReference>
<dbReference type="InterPro" id="IPR017853">
    <property type="entry name" value="GH"/>
</dbReference>
<dbReference type="SUPFAM" id="SSF51445">
    <property type="entry name" value="(Trans)glycosidases"/>
    <property type="match status" value="1"/>
</dbReference>
<protein>
    <submittedName>
        <fullName evidence="5">Glycosyl hydrolase family 3</fullName>
    </submittedName>
</protein>